<accession>A0ABQ7NRS2</accession>
<evidence type="ECO:0000256" key="8">
    <source>
        <dbReference type="ARBA" id="ARBA00023170"/>
    </source>
</evidence>
<dbReference type="Proteomes" id="UP000823674">
    <property type="component" value="Chromosome A01"/>
</dbReference>
<keyword evidence="9" id="KW-0472">Membrane</keyword>
<feature type="transmembrane region" description="Helical" evidence="9">
    <location>
        <begin position="118"/>
        <end position="141"/>
    </location>
</feature>
<evidence type="ECO:0000256" key="7">
    <source>
        <dbReference type="ARBA" id="ARBA00022840"/>
    </source>
</evidence>
<gene>
    <name evidence="11" type="primary">A01p013390.1_BraROA</name>
    <name evidence="11" type="ORF">IGI04_001135</name>
</gene>
<dbReference type="InterPro" id="IPR002902">
    <property type="entry name" value="GNK2"/>
</dbReference>
<organism evidence="11 12">
    <name type="scientific">Brassica rapa subsp. trilocularis</name>
    <dbReference type="NCBI Taxonomy" id="1813537"/>
    <lineage>
        <taxon>Eukaryota</taxon>
        <taxon>Viridiplantae</taxon>
        <taxon>Streptophyta</taxon>
        <taxon>Embryophyta</taxon>
        <taxon>Tracheophyta</taxon>
        <taxon>Spermatophyta</taxon>
        <taxon>Magnoliopsida</taxon>
        <taxon>eudicotyledons</taxon>
        <taxon>Gunneridae</taxon>
        <taxon>Pentapetalae</taxon>
        <taxon>rosids</taxon>
        <taxon>malvids</taxon>
        <taxon>Brassicales</taxon>
        <taxon>Brassicaceae</taxon>
        <taxon>Brassiceae</taxon>
        <taxon>Brassica</taxon>
    </lineage>
</organism>
<keyword evidence="5" id="KW-0547">Nucleotide-binding</keyword>
<keyword evidence="2" id="KW-0808">Transferase</keyword>
<sequence length="427" mass="48103">MFRYTSRTILGEMEPVPLYHILSNVSVMDKEGFSKGLGELLDSLGSKIVDAYETSARVKGTVYALAQCIPDLSKSDCRICLSQIFAGVPTCCDGKSEEKQPLSPPKNDTKIINGSKTLVFAVIPIVTIVLVLISLSLFIYLMRRKKNLKEEAEITCPASEFQSADEIESTYSLHFDFDTIRVATDDFSLTTKIGEGGFGAVYKRHCLVLIIGISRGLLYLHQVTEFSIIHRVLKSSNILEWQDNLIFIRLKQQQKELLELSMEKLVEGTAVDLIVHVLLKSYSKEQSMQCLEIAFSCVQENPTKRPTMDSVVSMLSSDSEPLRLPKPSQPGFFRRSMSFSIGHNVIIENCCLLCGQVGIAGSTQKVKNIFRRFGYYVPLGGRDAVRDHVSIVSMVLRGFHRFKKKRFLVLLCSRKPLFVVWFEQEET</sequence>
<keyword evidence="9" id="KW-0812">Transmembrane</keyword>
<dbReference type="InterPro" id="IPR052059">
    <property type="entry name" value="CR_Ser/Thr_kinase"/>
</dbReference>
<keyword evidence="4" id="KW-0677">Repeat</keyword>
<dbReference type="PANTHER" id="PTHR47973">
    <property type="entry name" value="CYSTEINE-RICH RECEPTOR-LIKE PROTEIN KINASE 3"/>
    <property type="match status" value="1"/>
</dbReference>
<evidence type="ECO:0000256" key="4">
    <source>
        <dbReference type="ARBA" id="ARBA00022737"/>
    </source>
</evidence>
<dbReference type="PROSITE" id="PS51473">
    <property type="entry name" value="GNK2"/>
    <property type="match status" value="1"/>
</dbReference>
<dbReference type="EMBL" id="JADBGQ010000001">
    <property type="protein sequence ID" value="KAG5413568.1"/>
    <property type="molecule type" value="Genomic_DNA"/>
</dbReference>
<keyword evidence="12" id="KW-1185">Reference proteome</keyword>
<evidence type="ECO:0000256" key="6">
    <source>
        <dbReference type="ARBA" id="ARBA00022777"/>
    </source>
</evidence>
<keyword evidence="9" id="KW-1133">Transmembrane helix</keyword>
<keyword evidence="8" id="KW-0675">Receptor</keyword>
<dbReference type="CDD" id="cd23509">
    <property type="entry name" value="Gnk2-like"/>
    <property type="match status" value="1"/>
</dbReference>
<keyword evidence="3" id="KW-0732">Signal</keyword>
<dbReference type="Gene3D" id="3.30.430.20">
    <property type="entry name" value="Gnk2 domain, C-X8-C-X2-C motif"/>
    <property type="match status" value="1"/>
</dbReference>
<keyword evidence="6" id="KW-0418">Kinase</keyword>
<feature type="domain" description="Gnk2-homologous" evidence="10">
    <location>
        <begin position="15"/>
        <end position="116"/>
    </location>
</feature>
<keyword evidence="1" id="KW-0723">Serine/threonine-protein kinase</keyword>
<comment type="caution">
    <text evidence="11">The sequence shown here is derived from an EMBL/GenBank/DDBJ whole genome shotgun (WGS) entry which is preliminary data.</text>
</comment>
<dbReference type="Gene3D" id="1.10.510.10">
    <property type="entry name" value="Transferase(Phosphotransferase) domain 1"/>
    <property type="match status" value="1"/>
</dbReference>
<evidence type="ECO:0000259" key="10">
    <source>
        <dbReference type="PROSITE" id="PS51473"/>
    </source>
</evidence>
<evidence type="ECO:0000313" key="12">
    <source>
        <dbReference type="Proteomes" id="UP000823674"/>
    </source>
</evidence>
<evidence type="ECO:0000256" key="9">
    <source>
        <dbReference type="SAM" id="Phobius"/>
    </source>
</evidence>
<evidence type="ECO:0000256" key="1">
    <source>
        <dbReference type="ARBA" id="ARBA00022527"/>
    </source>
</evidence>
<protein>
    <recommendedName>
        <fullName evidence="10">Gnk2-homologous domain-containing protein</fullName>
    </recommendedName>
</protein>
<evidence type="ECO:0000256" key="2">
    <source>
        <dbReference type="ARBA" id="ARBA00022679"/>
    </source>
</evidence>
<dbReference type="Pfam" id="PF01657">
    <property type="entry name" value="Stress-antifung"/>
    <property type="match status" value="1"/>
</dbReference>
<dbReference type="Gene3D" id="3.30.200.20">
    <property type="entry name" value="Phosphorylase Kinase, domain 1"/>
    <property type="match status" value="1"/>
</dbReference>
<name>A0ABQ7NRS2_BRACM</name>
<keyword evidence="7" id="KW-0067">ATP-binding</keyword>
<evidence type="ECO:0000313" key="11">
    <source>
        <dbReference type="EMBL" id="KAG5413568.1"/>
    </source>
</evidence>
<reference evidence="11 12" key="1">
    <citation type="submission" date="2021-03" db="EMBL/GenBank/DDBJ databases">
        <authorList>
            <person name="King G.J."/>
            <person name="Bancroft I."/>
            <person name="Baten A."/>
            <person name="Bloomfield J."/>
            <person name="Borpatragohain P."/>
            <person name="He Z."/>
            <person name="Irish N."/>
            <person name="Irwin J."/>
            <person name="Liu K."/>
            <person name="Mauleon R.P."/>
            <person name="Moore J."/>
            <person name="Morris R."/>
            <person name="Ostergaard L."/>
            <person name="Wang B."/>
            <person name="Wells R."/>
        </authorList>
    </citation>
    <scope>NUCLEOTIDE SEQUENCE [LARGE SCALE GENOMIC DNA]</scope>
    <source>
        <strain evidence="11">R-o-18</strain>
        <tissue evidence="11">Leaf</tissue>
    </source>
</reference>
<proteinExistence type="predicted"/>
<evidence type="ECO:0000256" key="3">
    <source>
        <dbReference type="ARBA" id="ARBA00022729"/>
    </source>
</evidence>
<dbReference type="SUPFAM" id="SSF56112">
    <property type="entry name" value="Protein kinase-like (PK-like)"/>
    <property type="match status" value="1"/>
</dbReference>
<evidence type="ECO:0000256" key="5">
    <source>
        <dbReference type="ARBA" id="ARBA00022741"/>
    </source>
</evidence>
<dbReference type="InterPro" id="IPR038408">
    <property type="entry name" value="GNK2_sf"/>
</dbReference>
<dbReference type="InterPro" id="IPR011009">
    <property type="entry name" value="Kinase-like_dom_sf"/>
</dbReference>